<comment type="caution">
    <text evidence="3">The sequence shown here is derived from an EMBL/GenBank/DDBJ whole genome shotgun (WGS) entry which is preliminary data.</text>
</comment>
<protein>
    <recommendedName>
        <fullName evidence="2">Coenzyme Q-binding protein COQ10 START domain-containing protein</fullName>
    </recommendedName>
</protein>
<keyword evidence="4" id="KW-1185">Reference proteome</keyword>
<dbReference type="EMBL" id="CM026430">
    <property type="protein sequence ID" value="KAG0561249.1"/>
    <property type="molecule type" value="Genomic_DNA"/>
</dbReference>
<dbReference type="CDD" id="cd07812">
    <property type="entry name" value="SRPBCC"/>
    <property type="match status" value="1"/>
</dbReference>
<evidence type="ECO:0000256" key="1">
    <source>
        <dbReference type="SAM" id="MobiDB-lite"/>
    </source>
</evidence>
<dbReference type="Pfam" id="PF03364">
    <property type="entry name" value="Polyketide_cyc"/>
    <property type="match status" value="1"/>
</dbReference>
<reference evidence="3" key="1">
    <citation type="submission" date="2020-06" db="EMBL/GenBank/DDBJ databases">
        <title>WGS assembly of Ceratodon purpureus strain R40.</title>
        <authorList>
            <person name="Carey S.B."/>
            <person name="Jenkins J."/>
            <person name="Shu S."/>
            <person name="Lovell J.T."/>
            <person name="Sreedasyam A."/>
            <person name="Maumus F."/>
            <person name="Tiley G.P."/>
            <person name="Fernandez-Pozo N."/>
            <person name="Barry K."/>
            <person name="Chen C."/>
            <person name="Wang M."/>
            <person name="Lipzen A."/>
            <person name="Daum C."/>
            <person name="Saski C.A."/>
            <person name="Payton A.C."/>
            <person name="Mcbreen J.C."/>
            <person name="Conrad R.E."/>
            <person name="Kollar L.M."/>
            <person name="Olsson S."/>
            <person name="Huttunen S."/>
            <person name="Landis J.B."/>
            <person name="Wickett N.J."/>
            <person name="Johnson M.G."/>
            <person name="Rensing S.A."/>
            <person name="Grimwood J."/>
            <person name="Schmutz J."/>
            <person name="Mcdaniel S.F."/>
        </authorList>
    </citation>
    <scope>NUCLEOTIDE SEQUENCE</scope>
    <source>
        <strain evidence="3">R40</strain>
    </source>
</reference>
<sequence>MVRNRPDGDAFSSNRRSPALMRRKRELELKAAQDGGEFGNVDGKPGSLRRSSSSTARLGNEIMSGPAEVSVHRKNGYFEVKGHMNMIVDPDITYDILTDHENNPQIFKTLSKVEVEYKDDMKLVTQHAHWNLMFWSGNFDIKMKVEEDRSNRKVAFKLTEPGFLKLFNGHWGIEPWMQEGKQVGSKVVVTQEVLPSILPPGPLGGYVSRIMGNQVKAALQDLSVEAERLQLCKGSSVAK</sequence>
<accession>A0A8T0GUA0</accession>
<dbReference type="EMBL" id="CM026430">
    <property type="protein sequence ID" value="KAG0561248.1"/>
    <property type="molecule type" value="Genomic_DNA"/>
</dbReference>
<dbReference type="PANTHER" id="PTHR31385">
    <property type="entry name" value="PUTATIVE (DUF220)-RELATED"/>
    <property type="match status" value="1"/>
</dbReference>
<feature type="region of interest" description="Disordered" evidence="1">
    <location>
        <begin position="1"/>
        <end position="56"/>
    </location>
</feature>
<dbReference type="Proteomes" id="UP000822688">
    <property type="component" value="Chromosome 9"/>
</dbReference>
<feature type="domain" description="Coenzyme Q-binding protein COQ10 START" evidence="2">
    <location>
        <begin position="90"/>
        <end position="218"/>
    </location>
</feature>
<gene>
    <name evidence="3" type="ORF">KC19_9G048600</name>
</gene>
<evidence type="ECO:0000313" key="3">
    <source>
        <dbReference type="EMBL" id="KAG0561248.1"/>
    </source>
</evidence>
<dbReference type="AlphaFoldDB" id="A0A8T0GUA0"/>
<dbReference type="SUPFAM" id="SSF55961">
    <property type="entry name" value="Bet v1-like"/>
    <property type="match status" value="1"/>
</dbReference>
<evidence type="ECO:0000313" key="4">
    <source>
        <dbReference type="Proteomes" id="UP000822688"/>
    </source>
</evidence>
<name>A0A8T0GUA0_CERPU</name>
<dbReference type="Gene3D" id="3.30.530.20">
    <property type="match status" value="1"/>
</dbReference>
<dbReference type="PANTHER" id="PTHR31385:SF16">
    <property type="entry name" value="COENZYME Q-BINDING PROTEIN COQ10 START DOMAIN-CONTAINING PROTEIN"/>
    <property type="match status" value="1"/>
</dbReference>
<evidence type="ECO:0000259" key="2">
    <source>
        <dbReference type="Pfam" id="PF03364"/>
    </source>
</evidence>
<dbReference type="InterPro" id="IPR005031">
    <property type="entry name" value="COQ10_START"/>
</dbReference>
<dbReference type="InterPro" id="IPR023393">
    <property type="entry name" value="START-like_dom_sf"/>
</dbReference>
<proteinExistence type="predicted"/>
<dbReference type="OrthoDB" id="1913459at2759"/>
<organism evidence="3 4">
    <name type="scientific">Ceratodon purpureus</name>
    <name type="common">Fire moss</name>
    <name type="synonym">Dicranum purpureum</name>
    <dbReference type="NCBI Taxonomy" id="3225"/>
    <lineage>
        <taxon>Eukaryota</taxon>
        <taxon>Viridiplantae</taxon>
        <taxon>Streptophyta</taxon>
        <taxon>Embryophyta</taxon>
        <taxon>Bryophyta</taxon>
        <taxon>Bryophytina</taxon>
        <taxon>Bryopsida</taxon>
        <taxon>Dicranidae</taxon>
        <taxon>Pseudoditrichales</taxon>
        <taxon>Ditrichaceae</taxon>
        <taxon>Ceratodon</taxon>
    </lineage>
</organism>